<dbReference type="Pfam" id="PF01814">
    <property type="entry name" value="Hemerythrin"/>
    <property type="match status" value="1"/>
</dbReference>
<feature type="domain" description="Hemerythrin-like" evidence="6">
    <location>
        <begin position="81"/>
        <end position="219"/>
    </location>
</feature>
<accession>A0ABN8XAB1</accession>
<dbReference type="PANTHER" id="PTHR36438:SF1">
    <property type="entry name" value="IRON-SULFUR CLUSTER REPAIR PROTEIN YTFE"/>
    <property type="match status" value="1"/>
</dbReference>
<dbReference type="Gene3D" id="1.20.120.520">
    <property type="entry name" value="nmb1532 protein domain like"/>
    <property type="match status" value="1"/>
</dbReference>
<sequence length="231" mass="26058">MELTMNTLEQSPGGLAGATRSSRPYTPESRRSVGQNLHGVVLAPAKRQWAQEINEELEKSASQPTSEAGRWKDAPPSELVAHILEHFHQRHRQQLPELTRLARMVERVHGEHPACPRGLADTLDSLRHELEDHMQTEEQVLFPLIARGEGTSARTLILVMRMEDHHHAEALKRLDKLTRGFTPPPVACSTWRALYLGLSGLCVDLMEHVYLEDNVLFQIAAPTRKRETSHG</sequence>
<evidence type="ECO:0000256" key="5">
    <source>
        <dbReference type="SAM" id="MobiDB-lite"/>
    </source>
</evidence>
<reference evidence="7 8" key="1">
    <citation type="submission" date="2023-03" db="EMBL/GenBank/DDBJ databases">
        <authorList>
            <person name="Pearce D."/>
        </authorList>
    </citation>
    <scope>NUCLEOTIDE SEQUENCE [LARGE SCALE GENOMIC DNA]</scope>
    <source>
        <strain evidence="7">Msz</strain>
    </source>
</reference>
<evidence type="ECO:0000313" key="8">
    <source>
        <dbReference type="Proteomes" id="UP001162030"/>
    </source>
</evidence>
<dbReference type="PANTHER" id="PTHR36438">
    <property type="entry name" value="IRON-SULFUR CLUSTER REPAIR PROTEIN YTFE"/>
    <property type="match status" value="1"/>
</dbReference>
<evidence type="ECO:0000313" key="7">
    <source>
        <dbReference type="EMBL" id="CAI8883414.1"/>
    </source>
</evidence>
<protein>
    <submittedName>
        <fullName evidence="7">Regulator of cell morphogenesis and NO signaling</fullName>
    </submittedName>
</protein>
<evidence type="ECO:0000256" key="2">
    <source>
        <dbReference type="ARBA" id="ARBA00022490"/>
    </source>
</evidence>
<gene>
    <name evidence="7" type="ORF">MSZNOR_3102</name>
</gene>
<dbReference type="InterPro" id="IPR019903">
    <property type="entry name" value="RIC_family"/>
</dbReference>
<keyword evidence="4" id="KW-0408">Iron</keyword>
<dbReference type="EMBL" id="OX458333">
    <property type="protein sequence ID" value="CAI8883414.1"/>
    <property type="molecule type" value="Genomic_DNA"/>
</dbReference>
<keyword evidence="3" id="KW-0479">Metal-binding</keyword>
<dbReference type="InterPro" id="IPR012312">
    <property type="entry name" value="Hemerythrin-like"/>
</dbReference>
<feature type="compositionally biased region" description="Polar residues" evidence="5">
    <location>
        <begin position="1"/>
        <end position="10"/>
    </location>
</feature>
<feature type="region of interest" description="Disordered" evidence="5">
    <location>
        <begin position="1"/>
        <end position="39"/>
    </location>
</feature>
<organism evidence="7 8">
    <name type="scientific">Methylocaldum szegediense</name>
    <dbReference type="NCBI Taxonomy" id="73780"/>
    <lineage>
        <taxon>Bacteria</taxon>
        <taxon>Pseudomonadati</taxon>
        <taxon>Pseudomonadota</taxon>
        <taxon>Gammaproteobacteria</taxon>
        <taxon>Methylococcales</taxon>
        <taxon>Methylococcaceae</taxon>
        <taxon>Methylocaldum</taxon>
    </lineage>
</organism>
<evidence type="ECO:0000256" key="3">
    <source>
        <dbReference type="ARBA" id="ARBA00022723"/>
    </source>
</evidence>
<name>A0ABN8XAB1_9GAMM</name>
<keyword evidence="8" id="KW-1185">Reference proteome</keyword>
<evidence type="ECO:0000256" key="4">
    <source>
        <dbReference type="ARBA" id="ARBA00023004"/>
    </source>
</evidence>
<evidence type="ECO:0000259" key="6">
    <source>
        <dbReference type="Pfam" id="PF01814"/>
    </source>
</evidence>
<comment type="subcellular location">
    <subcellularLocation>
        <location evidence="1">Cytoplasm</location>
    </subcellularLocation>
</comment>
<proteinExistence type="predicted"/>
<keyword evidence="2" id="KW-0963">Cytoplasm</keyword>
<dbReference type="Proteomes" id="UP001162030">
    <property type="component" value="Chromosome"/>
</dbReference>
<evidence type="ECO:0000256" key="1">
    <source>
        <dbReference type="ARBA" id="ARBA00004496"/>
    </source>
</evidence>